<organism evidence="2 3">
    <name type="scientific">Neolewinella aquimaris</name>
    <dbReference type="NCBI Taxonomy" id="1835722"/>
    <lineage>
        <taxon>Bacteria</taxon>
        <taxon>Pseudomonadati</taxon>
        <taxon>Bacteroidota</taxon>
        <taxon>Saprospiria</taxon>
        <taxon>Saprospirales</taxon>
        <taxon>Lewinellaceae</taxon>
        <taxon>Neolewinella</taxon>
    </lineage>
</organism>
<dbReference type="Proteomes" id="UP000576209">
    <property type="component" value="Unassembled WGS sequence"/>
</dbReference>
<comment type="caution">
    <text evidence="2">The sequence shown here is derived from an EMBL/GenBank/DDBJ whole genome shotgun (WGS) entry which is preliminary data.</text>
</comment>
<gene>
    <name evidence="2" type="ORF">GGR28_002396</name>
</gene>
<dbReference type="Pfam" id="PF12770">
    <property type="entry name" value="CHAT"/>
    <property type="match status" value="1"/>
</dbReference>
<dbReference type="AlphaFoldDB" id="A0A840ED89"/>
<evidence type="ECO:0000259" key="1">
    <source>
        <dbReference type="Pfam" id="PF12770"/>
    </source>
</evidence>
<keyword evidence="3" id="KW-1185">Reference proteome</keyword>
<accession>A0A840ED89</accession>
<evidence type="ECO:0000313" key="2">
    <source>
        <dbReference type="EMBL" id="MBB4079769.1"/>
    </source>
</evidence>
<dbReference type="RefSeq" id="WP_183496015.1">
    <property type="nucleotide sequence ID" value="NZ_JACIFF010000006.1"/>
</dbReference>
<protein>
    <submittedName>
        <fullName evidence="2">CHAT domain-containing protein</fullName>
    </submittedName>
</protein>
<reference evidence="2 3" key="1">
    <citation type="submission" date="2020-08" db="EMBL/GenBank/DDBJ databases">
        <title>Genomic Encyclopedia of Type Strains, Phase IV (KMG-IV): sequencing the most valuable type-strain genomes for metagenomic binning, comparative biology and taxonomic classification.</title>
        <authorList>
            <person name="Goeker M."/>
        </authorList>
    </citation>
    <scope>NUCLEOTIDE SEQUENCE [LARGE SCALE GENOMIC DNA]</scope>
    <source>
        <strain evidence="2 3">DSM 105137</strain>
    </source>
</reference>
<evidence type="ECO:0000313" key="3">
    <source>
        <dbReference type="Proteomes" id="UP000576209"/>
    </source>
</evidence>
<dbReference type="InterPro" id="IPR024983">
    <property type="entry name" value="CHAT_dom"/>
</dbReference>
<dbReference type="EMBL" id="JACIFF010000006">
    <property type="protein sequence ID" value="MBB4079769.1"/>
    <property type="molecule type" value="Genomic_DNA"/>
</dbReference>
<sequence length="846" mass="94321">MLLLNGCAADPVSDAPDSPENLAYRQSLDVIKSKYNVLNLPEAMLRARSLRAALDSTTHSVNPALRAELYQYLAMLHFDHASFSDSVAYYTEAAKNLPVDLQGPEFVARQLLCAAYTGFFNRAWIEIQMMAHLGRESLREENQIDETLYGRLLLIQAVAAKKYGDGSSSNELRDQYYAEAEQLLREAIDRLNRKENPLERRVWEELVILNTRFPSRGAHTVNLIDTVGQQCAPNGEVVGFTDWLLGYWHQRRGRADSSQVYFRRHLERGPQFCTGYADEARFLLQFAAVERQDYPEAKALNLASMGSYGCCPDQRAPHPSDLSTCLERPSCVFFLAAQAGIYLHRYRKQGDRADLDTAVNLSNLALQSYQSSFPSMMEEAVLNRINVIGNRLLDVALSAAVEHARVDQRIESYNAILRAMELGKTFLLLGEQIALQQAGEVGHQLAISEINSSIKLLKQAYADRSDRSESALAQYRQASSNLNDLERRANTKPFFLPEVHRTGDRLRIASVRETLAPNEAFVEFAETDGGIYGLFIDRDTVVVYDVAPAALEKIDPLIRQLMDHNQPPIAAFAQLSFGLFNDVFGPVKECLTKNSMLSIVPSTSLEGIPFPALLYERDTLAQSYAGLPYLVKRHEVRQLGSWRTDRELHKRRQPLGKTLRIGSWTHPELDGYLAEVSTFVLAHPLTTGDHHRGSDCNRNSFLAHKQEYDLIHLSVHARGNPARLHDNYLYLSTRDSINGLTVGQAPLRARLVVLAACSTASGFGSRGEGTFSLRRSFHLAGVPDVVSSVFDVPAAATATLLDRFYTHLLAGKPPAAALSLAQRASIDGQFGPRYSFPGYWAGLILG</sequence>
<proteinExistence type="predicted"/>
<name>A0A840ED89_9BACT</name>
<feature type="domain" description="CHAT" evidence="1">
    <location>
        <begin position="579"/>
        <end position="845"/>
    </location>
</feature>